<dbReference type="EMBL" id="LT599583">
    <property type="protein sequence ID" value="SBW79188.1"/>
    <property type="molecule type" value="Genomic_DNA"/>
</dbReference>
<organism evidence="1 2">
    <name type="scientific">Pseudomonas veronii 1YdBTEX2</name>
    <dbReference type="NCBI Taxonomy" id="1295141"/>
    <lineage>
        <taxon>Bacteria</taxon>
        <taxon>Pseudomonadati</taxon>
        <taxon>Pseudomonadota</taxon>
        <taxon>Gammaproteobacteria</taxon>
        <taxon>Pseudomonadales</taxon>
        <taxon>Pseudomonadaceae</taxon>
        <taxon>Pseudomonas</taxon>
    </lineage>
</organism>
<sequence>MTFVLKAAAQFDKLLNSGERHRIEQALDDVAAGQGMR</sequence>
<evidence type="ECO:0000313" key="1">
    <source>
        <dbReference type="EMBL" id="SBW79188.1"/>
    </source>
</evidence>
<protein>
    <submittedName>
        <fullName evidence="1">Uncharacterized protein</fullName>
    </submittedName>
</protein>
<gene>
    <name evidence="1" type="ORF">PVE_R1G1301</name>
</gene>
<accession>A0A1D3JT09</accession>
<evidence type="ECO:0000313" key="2">
    <source>
        <dbReference type="Proteomes" id="UP000245431"/>
    </source>
</evidence>
<reference evidence="2" key="1">
    <citation type="submission" date="2016-07" db="EMBL/GenBank/DDBJ databases">
        <authorList>
            <person name="Florea S."/>
            <person name="Webb J.S."/>
            <person name="Jaromczyk J."/>
            <person name="Schardl C.L."/>
        </authorList>
    </citation>
    <scope>NUCLEOTIDE SEQUENCE [LARGE SCALE GENOMIC DNA]</scope>
    <source>
        <strain evidence="2">1YdBTEX2</strain>
    </source>
</reference>
<dbReference type="AlphaFoldDB" id="A0A1D3JT09"/>
<proteinExistence type="predicted"/>
<dbReference type="Proteomes" id="UP000245431">
    <property type="component" value="Chromosome PVE_r1"/>
</dbReference>
<name>A0A1D3JT09_PSEVE</name>